<keyword evidence="1 8" id="KW-0732">Signal</keyword>
<evidence type="ECO:0000256" key="4">
    <source>
        <dbReference type="ARBA" id="ARBA00023180"/>
    </source>
</evidence>
<evidence type="ECO:0000256" key="2">
    <source>
        <dbReference type="ARBA" id="ARBA00022737"/>
    </source>
</evidence>
<feature type="signal peptide" evidence="8">
    <location>
        <begin position="1"/>
        <end position="23"/>
    </location>
</feature>
<keyword evidence="2" id="KW-0677">Repeat</keyword>
<dbReference type="Pfam" id="PF00431">
    <property type="entry name" value="CUB"/>
    <property type="match status" value="1"/>
</dbReference>
<feature type="transmembrane region" description="Helical" evidence="7">
    <location>
        <begin position="173"/>
        <end position="194"/>
    </location>
</feature>
<keyword evidence="7" id="KW-1133">Transmembrane helix</keyword>
<dbReference type="CDD" id="cd00041">
    <property type="entry name" value="CUB"/>
    <property type="match status" value="1"/>
</dbReference>
<feature type="region of interest" description="Disordered" evidence="6">
    <location>
        <begin position="337"/>
        <end position="364"/>
    </location>
</feature>
<dbReference type="EnsemblMetazoa" id="XM_021046392.2">
    <property type="protein sequence ID" value="XP_020902051.1"/>
    <property type="gene ID" value="LOC110240577"/>
</dbReference>
<dbReference type="AlphaFoldDB" id="A0A913XBI3"/>
<evidence type="ECO:0000256" key="7">
    <source>
        <dbReference type="SAM" id="Phobius"/>
    </source>
</evidence>
<reference evidence="10" key="1">
    <citation type="submission" date="2022-11" db="UniProtKB">
        <authorList>
            <consortium name="EnsemblMetazoa"/>
        </authorList>
    </citation>
    <scope>IDENTIFICATION</scope>
</reference>
<proteinExistence type="predicted"/>
<feature type="chain" id="PRO_5036765791" description="CUB domain-containing protein" evidence="8">
    <location>
        <begin position="24"/>
        <end position="364"/>
    </location>
</feature>
<comment type="caution">
    <text evidence="5">Lacks conserved residue(s) required for the propagation of feature annotation.</text>
</comment>
<keyword evidence="11" id="KW-1185">Reference proteome</keyword>
<dbReference type="PANTHER" id="PTHR24251">
    <property type="entry name" value="OVOCHYMASE-RELATED"/>
    <property type="match status" value="1"/>
</dbReference>
<dbReference type="InterPro" id="IPR035914">
    <property type="entry name" value="Sperma_CUB_dom_sf"/>
</dbReference>
<dbReference type="SUPFAM" id="SSF49854">
    <property type="entry name" value="Spermadhesin, CUB domain"/>
    <property type="match status" value="1"/>
</dbReference>
<dbReference type="GeneID" id="110240577"/>
<dbReference type="RefSeq" id="XP_020902051.1">
    <property type="nucleotide sequence ID" value="XM_021046392.2"/>
</dbReference>
<feature type="domain" description="CUB" evidence="9">
    <location>
        <begin position="29"/>
        <end position="156"/>
    </location>
</feature>
<evidence type="ECO:0000256" key="6">
    <source>
        <dbReference type="SAM" id="MobiDB-lite"/>
    </source>
</evidence>
<feature type="compositionally biased region" description="Low complexity" evidence="6">
    <location>
        <begin position="207"/>
        <end position="228"/>
    </location>
</feature>
<keyword evidence="3" id="KW-1015">Disulfide bond</keyword>
<dbReference type="PROSITE" id="PS01180">
    <property type="entry name" value="CUB"/>
    <property type="match status" value="1"/>
</dbReference>
<evidence type="ECO:0000256" key="8">
    <source>
        <dbReference type="SAM" id="SignalP"/>
    </source>
</evidence>
<keyword evidence="7" id="KW-0812">Transmembrane</keyword>
<evidence type="ECO:0000256" key="1">
    <source>
        <dbReference type="ARBA" id="ARBA00022729"/>
    </source>
</evidence>
<sequence length="364" mass="40182">MLANYGHFVLLVHISCLIWSTYSAGIPRCSKINPIHINKNIYINDTKGTIYSPDYSSITKYPANMDCKWVISANYGKIVQLTFTLFDLEPSSPISGCSLDYVRVIDGLELSGAVIGDYCGTLSEFTAKSSKSFLTLVFHSNRFIERGGFIANYKILNAPAKDSDTGKLVPVPLIIAGVVITVLVIITIVCIAVSGKFSTRTRKRAQRQMSRSSLGSSVSMRSSTLGSRVTMRSSRTGLPHSIASLRSHKKGSPLIKSTFALPELIVTNEEGKQTRIFPEKAKTRAFVHTSPHSRRRHHFVTLKHRRLSAENIIYPTPPPRKRNMTAYTNWNVYTSKSGMLSNPTPSSPSSRRHSIGSVKGGVIT</sequence>
<dbReference type="Gene3D" id="2.60.120.290">
    <property type="entry name" value="Spermadhesin, CUB domain"/>
    <property type="match status" value="1"/>
</dbReference>
<organism evidence="10 11">
    <name type="scientific">Exaiptasia diaphana</name>
    <name type="common">Tropical sea anemone</name>
    <name type="synonym">Aiptasia pulchella</name>
    <dbReference type="NCBI Taxonomy" id="2652724"/>
    <lineage>
        <taxon>Eukaryota</taxon>
        <taxon>Metazoa</taxon>
        <taxon>Cnidaria</taxon>
        <taxon>Anthozoa</taxon>
        <taxon>Hexacorallia</taxon>
        <taxon>Actiniaria</taxon>
        <taxon>Aiptasiidae</taxon>
        <taxon>Exaiptasia</taxon>
    </lineage>
</organism>
<dbReference type="PANTHER" id="PTHR24251:SF30">
    <property type="entry name" value="MEMBRANE FRIZZLED-RELATED PROTEIN"/>
    <property type="match status" value="1"/>
</dbReference>
<dbReference type="InterPro" id="IPR000859">
    <property type="entry name" value="CUB_dom"/>
</dbReference>
<dbReference type="FunFam" id="2.60.120.290:FF:000003">
    <property type="entry name" value="Neuropilin"/>
    <property type="match status" value="1"/>
</dbReference>
<evidence type="ECO:0000256" key="3">
    <source>
        <dbReference type="ARBA" id="ARBA00023157"/>
    </source>
</evidence>
<accession>A0A913XBI3</accession>
<protein>
    <recommendedName>
        <fullName evidence="9">CUB domain-containing protein</fullName>
    </recommendedName>
</protein>
<evidence type="ECO:0000313" key="10">
    <source>
        <dbReference type="EnsemblMetazoa" id="XP_020902051.1"/>
    </source>
</evidence>
<evidence type="ECO:0000259" key="9">
    <source>
        <dbReference type="PROSITE" id="PS01180"/>
    </source>
</evidence>
<name>A0A913XBI3_EXADI</name>
<dbReference type="SMART" id="SM00042">
    <property type="entry name" value="CUB"/>
    <property type="match status" value="1"/>
</dbReference>
<dbReference type="Proteomes" id="UP000887567">
    <property type="component" value="Unplaced"/>
</dbReference>
<keyword evidence="7" id="KW-0472">Membrane</keyword>
<dbReference type="OrthoDB" id="10009301at2759"/>
<feature type="region of interest" description="Disordered" evidence="6">
    <location>
        <begin position="202"/>
        <end position="233"/>
    </location>
</feature>
<keyword evidence="4" id="KW-0325">Glycoprotein</keyword>
<evidence type="ECO:0000256" key="5">
    <source>
        <dbReference type="PROSITE-ProRule" id="PRU00059"/>
    </source>
</evidence>
<evidence type="ECO:0000313" key="11">
    <source>
        <dbReference type="Proteomes" id="UP000887567"/>
    </source>
</evidence>
<dbReference type="KEGG" id="epa:110240577"/>